<dbReference type="VEuPathDB" id="FungiDB:PCH_Pc20g10560"/>
<dbReference type="STRING" id="500485.B6HFV1"/>
<organism evidence="1 2">
    <name type="scientific">Penicillium rubens (strain ATCC 28089 / DSM 1075 / NRRL 1951 / Wisconsin 54-1255)</name>
    <name type="common">Penicillium chrysogenum</name>
    <dbReference type="NCBI Taxonomy" id="500485"/>
    <lineage>
        <taxon>Eukaryota</taxon>
        <taxon>Fungi</taxon>
        <taxon>Dikarya</taxon>
        <taxon>Ascomycota</taxon>
        <taxon>Pezizomycotina</taxon>
        <taxon>Eurotiomycetes</taxon>
        <taxon>Eurotiomycetidae</taxon>
        <taxon>Eurotiales</taxon>
        <taxon>Aspergillaceae</taxon>
        <taxon>Penicillium</taxon>
        <taxon>Penicillium chrysogenum species complex</taxon>
    </lineage>
</organism>
<sequence length="179" mass="20350">MSTVDVKAWTSDLALLGVKLHNDHGCRRDATLETPMRSSKYGTVEKRRMQIRQTLLADYSHAEEVRVPWQTEDLLINYMVTTSLPYLDAGRGVAQNGIFFSGCRFPFQRSTSLSVLMKYQNLEDKVYSDDGFKEHFRECQGAQKLWELSNKGFNVSGVSTRLEGGEPFVKLHGNVKIPQ</sequence>
<dbReference type="OrthoDB" id="4356613at2759"/>
<dbReference type="HOGENOM" id="CLU_1503942_0_0_1"/>
<accession>B6HFV1</accession>
<reference evidence="1 2" key="1">
    <citation type="journal article" date="2008" name="Nat. Biotechnol.">
        <title>Genome sequencing and analysis of the filamentous fungus Penicillium chrysogenum.</title>
        <authorList>
            <person name="van den Berg M.A."/>
            <person name="Albang R."/>
            <person name="Albermann K."/>
            <person name="Badger J.H."/>
            <person name="Daran J.-M."/>
            <person name="Driessen A.J.M."/>
            <person name="Garcia-Estrada C."/>
            <person name="Fedorova N.D."/>
            <person name="Harris D.M."/>
            <person name="Heijne W.H.M."/>
            <person name="Joardar V.S."/>
            <person name="Kiel J.A.K.W."/>
            <person name="Kovalchuk A."/>
            <person name="Martin J.F."/>
            <person name="Nierman W.C."/>
            <person name="Nijland J.G."/>
            <person name="Pronk J.T."/>
            <person name="Roubos J.A."/>
            <person name="van der Klei I.J."/>
            <person name="van Peij N.N.M.E."/>
            <person name="Veenhuis M."/>
            <person name="von Doehren H."/>
            <person name="Wagner C."/>
            <person name="Wortman J.R."/>
            <person name="Bovenberg R.A.L."/>
        </authorList>
    </citation>
    <scope>NUCLEOTIDE SEQUENCE [LARGE SCALE GENOMIC DNA]</scope>
    <source>
        <strain evidence="2">ATCC 28089 / DSM 1075 / NRRL 1951 / Wisconsin 54-1255</strain>
    </source>
</reference>
<evidence type="ECO:0000313" key="2">
    <source>
        <dbReference type="Proteomes" id="UP000000724"/>
    </source>
</evidence>
<dbReference type="EMBL" id="AM920435">
    <property type="protein sequence ID" value="CAP86385.1"/>
    <property type="molecule type" value="Genomic_DNA"/>
</dbReference>
<dbReference type="BioCyc" id="PCHR:PC20G10560-MONOMER"/>
<dbReference type="AlphaFoldDB" id="B6HFV1"/>
<evidence type="ECO:0000313" key="1">
    <source>
        <dbReference type="EMBL" id="CAP86385.1"/>
    </source>
</evidence>
<dbReference type="Proteomes" id="UP000000724">
    <property type="component" value="Contig Pc00c20"/>
</dbReference>
<keyword evidence="2" id="KW-1185">Reference proteome</keyword>
<name>B6HFV1_PENRW</name>
<gene>
    <name evidence="1" type="ORF">Pc20g10560</name>
    <name evidence="1" type="ORF">PCH_Pc20g10560</name>
</gene>
<proteinExistence type="predicted"/>
<protein>
    <submittedName>
        <fullName evidence="1">Pc20g10560 protein</fullName>
    </submittedName>
</protein>